<dbReference type="STRING" id="1797589.A2784_02920"/>
<dbReference type="PANTHER" id="PTHR43179">
    <property type="entry name" value="RHAMNOSYLTRANSFERASE WBBL"/>
    <property type="match status" value="1"/>
</dbReference>
<sequence>MKLSIIIVSFNTKKLILDCLESIFATTGDLNLEVIVVDNDSVDDSPVAIKDNFPQVKLITNTTNTGFAKANNQGIKVSSGDYIMLLNSDTIVKPNALEILIDYLDSHPQVGIAAPQLLNPDGSIQPNGGYLPRLSNIIAWMLFIDDLPFIRPWFWSYQLRYLPGFRRTHAMGWLQGAALVLRRHTLEEIGLLDENIFMYAEDVEICYRAQKSNWQVVLFPPAQVIHAGFQSGSSEKAILGEYQGLKYIFQKHKPAWELPLLRFSLKLGATLRLIIFGTILRDKQKYAIYKTALVLA</sequence>
<dbReference type="Pfam" id="PF00535">
    <property type="entry name" value="Glycos_transf_2"/>
    <property type="match status" value="1"/>
</dbReference>
<comment type="caution">
    <text evidence="2">The sequence shown here is derived from an EMBL/GenBank/DDBJ whole genome shotgun (WGS) entry which is preliminary data.</text>
</comment>
<dbReference type="CDD" id="cd04186">
    <property type="entry name" value="GT_2_like_c"/>
    <property type="match status" value="1"/>
</dbReference>
<feature type="domain" description="Glycosyltransferase 2-like" evidence="1">
    <location>
        <begin position="4"/>
        <end position="114"/>
    </location>
</feature>
<dbReference type="AlphaFoldDB" id="A0A1G1VUX7"/>
<dbReference type="SUPFAM" id="SSF53448">
    <property type="entry name" value="Nucleotide-diphospho-sugar transferases"/>
    <property type="match status" value="1"/>
</dbReference>
<dbReference type="InterPro" id="IPR001173">
    <property type="entry name" value="Glyco_trans_2-like"/>
</dbReference>
<dbReference type="InterPro" id="IPR029044">
    <property type="entry name" value="Nucleotide-diphossugar_trans"/>
</dbReference>
<name>A0A1G1VUX7_9BACT</name>
<evidence type="ECO:0000313" key="2">
    <source>
        <dbReference type="EMBL" id="OGY19160.1"/>
    </source>
</evidence>
<dbReference type="Gene3D" id="3.90.550.10">
    <property type="entry name" value="Spore Coat Polysaccharide Biosynthesis Protein SpsA, Chain A"/>
    <property type="match status" value="1"/>
</dbReference>
<dbReference type="EMBL" id="MHCH01000003">
    <property type="protein sequence ID" value="OGY19160.1"/>
    <property type="molecule type" value="Genomic_DNA"/>
</dbReference>
<dbReference type="Proteomes" id="UP000177324">
    <property type="component" value="Unassembled WGS sequence"/>
</dbReference>
<reference evidence="2 3" key="1">
    <citation type="journal article" date="2016" name="Nat. Commun.">
        <title>Thousands of microbial genomes shed light on interconnected biogeochemical processes in an aquifer system.</title>
        <authorList>
            <person name="Anantharaman K."/>
            <person name="Brown C.T."/>
            <person name="Hug L.A."/>
            <person name="Sharon I."/>
            <person name="Castelle C.J."/>
            <person name="Probst A.J."/>
            <person name="Thomas B.C."/>
            <person name="Singh A."/>
            <person name="Wilkins M.J."/>
            <person name="Karaoz U."/>
            <person name="Brodie E.L."/>
            <person name="Williams K.H."/>
            <person name="Hubbard S.S."/>
            <person name="Banfield J.F."/>
        </authorList>
    </citation>
    <scope>NUCLEOTIDE SEQUENCE [LARGE SCALE GENOMIC DNA]</scope>
</reference>
<proteinExistence type="predicted"/>
<evidence type="ECO:0000259" key="1">
    <source>
        <dbReference type="Pfam" id="PF00535"/>
    </source>
</evidence>
<accession>A0A1G1VUX7</accession>
<protein>
    <recommendedName>
        <fullName evidence="1">Glycosyltransferase 2-like domain-containing protein</fullName>
    </recommendedName>
</protein>
<dbReference type="PANTHER" id="PTHR43179:SF7">
    <property type="entry name" value="RHAMNOSYLTRANSFERASE WBBL"/>
    <property type="match status" value="1"/>
</dbReference>
<organism evidence="2 3">
    <name type="scientific">Candidatus Chisholmbacteria bacterium RIFCSPHIGHO2_01_FULL_48_12</name>
    <dbReference type="NCBI Taxonomy" id="1797589"/>
    <lineage>
        <taxon>Bacteria</taxon>
        <taxon>Candidatus Chisholmiibacteriota</taxon>
    </lineage>
</organism>
<gene>
    <name evidence="2" type="ORF">A2784_02920</name>
</gene>
<evidence type="ECO:0000313" key="3">
    <source>
        <dbReference type="Proteomes" id="UP000177324"/>
    </source>
</evidence>